<feature type="transmembrane region" description="Helical" evidence="7">
    <location>
        <begin position="163"/>
        <end position="185"/>
    </location>
</feature>
<keyword evidence="11" id="KW-1185">Reference proteome</keyword>
<keyword evidence="4 7" id="KW-1133">Transmembrane helix</keyword>
<dbReference type="RefSeq" id="XP_001462571.1">
    <property type="nucleotide sequence ID" value="XM_001462534.1"/>
</dbReference>
<gene>
    <name evidence="10" type="ORF">GSPATT00027527001</name>
</gene>
<evidence type="ECO:0000256" key="4">
    <source>
        <dbReference type="ARBA" id="ARBA00022989"/>
    </source>
</evidence>
<dbReference type="Pfam" id="PF13886">
    <property type="entry name" value="TM7S3_TM198"/>
    <property type="match status" value="1"/>
</dbReference>
<feature type="transmembrane region" description="Helical" evidence="7">
    <location>
        <begin position="348"/>
        <end position="369"/>
    </location>
</feature>
<organism evidence="10 11">
    <name type="scientific">Paramecium tetraurelia</name>
    <dbReference type="NCBI Taxonomy" id="5888"/>
    <lineage>
        <taxon>Eukaryota</taxon>
        <taxon>Sar</taxon>
        <taxon>Alveolata</taxon>
        <taxon>Ciliophora</taxon>
        <taxon>Intramacronucleata</taxon>
        <taxon>Oligohymenophorea</taxon>
        <taxon>Peniculida</taxon>
        <taxon>Parameciidae</taxon>
        <taxon>Paramecium</taxon>
    </lineage>
</organism>
<dbReference type="OMA" id="FAYKEMD"/>
<evidence type="ECO:0000256" key="2">
    <source>
        <dbReference type="ARBA" id="ARBA00006244"/>
    </source>
</evidence>
<dbReference type="PANTHER" id="PTHR31247:SF5">
    <property type="entry name" value="DUF4203 DOMAIN-CONTAINING PROTEIN"/>
    <property type="match status" value="1"/>
</dbReference>
<protein>
    <recommendedName>
        <fullName evidence="6">Transmembrane protein 198</fullName>
    </recommendedName>
</protein>
<evidence type="ECO:0000256" key="3">
    <source>
        <dbReference type="ARBA" id="ARBA00022692"/>
    </source>
</evidence>
<keyword evidence="5 7" id="KW-0472">Membrane</keyword>
<evidence type="ECO:0000259" key="9">
    <source>
        <dbReference type="Pfam" id="PF13886"/>
    </source>
</evidence>
<keyword evidence="3 7" id="KW-0812">Transmembrane</keyword>
<dbReference type="EMBL" id="CT868681">
    <property type="protein sequence ID" value="CAK95198.1"/>
    <property type="molecule type" value="Genomic_DNA"/>
</dbReference>
<dbReference type="Proteomes" id="UP000000600">
    <property type="component" value="Unassembled WGS sequence"/>
</dbReference>
<dbReference type="STRING" id="5888.A0EIQ7"/>
<reference evidence="10 11" key="1">
    <citation type="journal article" date="2006" name="Nature">
        <title>Global trends of whole-genome duplications revealed by the ciliate Paramecium tetraurelia.</title>
        <authorList>
            <consortium name="Genoscope"/>
            <person name="Aury J.-M."/>
            <person name="Jaillon O."/>
            <person name="Duret L."/>
            <person name="Noel B."/>
            <person name="Jubin C."/>
            <person name="Porcel B.M."/>
            <person name="Segurens B."/>
            <person name="Daubin V."/>
            <person name="Anthouard V."/>
            <person name="Aiach N."/>
            <person name="Arnaiz O."/>
            <person name="Billaut A."/>
            <person name="Beisson J."/>
            <person name="Blanc I."/>
            <person name="Bouhouche K."/>
            <person name="Camara F."/>
            <person name="Duharcourt S."/>
            <person name="Guigo R."/>
            <person name="Gogendeau D."/>
            <person name="Katinka M."/>
            <person name="Keller A.-M."/>
            <person name="Kissmehl R."/>
            <person name="Klotz C."/>
            <person name="Koll F."/>
            <person name="Le Moue A."/>
            <person name="Lepere C."/>
            <person name="Malinsky S."/>
            <person name="Nowacki M."/>
            <person name="Nowak J.K."/>
            <person name="Plattner H."/>
            <person name="Poulain J."/>
            <person name="Ruiz F."/>
            <person name="Serrano V."/>
            <person name="Zagulski M."/>
            <person name="Dessen P."/>
            <person name="Betermier M."/>
            <person name="Weissenbach J."/>
            <person name="Scarpelli C."/>
            <person name="Schachter V."/>
            <person name="Sperling L."/>
            <person name="Meyer E."/>
            <person name="Cohen J."/>
            <person name="Wincker P."/>
        </authorList>
    </citation>
    <scope>NUCLEOTIDE SEQUENCE [LARGE SCALE GENOMIC DNA]</scope>
    <source>
        <strain evidence="10 11">Stock d4-2</strain>
    </source>
</reference>
<feature type="domain" description="TM7S3/TM198-like" evidence="9">
    <location>
        <begin position="172"/>
        <end position="369"/>
    </location>
</feature>
<dbReference type="KEGG" id="ptm:GSPATT00027527001"/>
<comment type="similarity">
    <text evidence="2">Belongs to the TMEM198 family.</text>
</comment>
<dbReference type="HOGENOM" id="CLU_611743_0_0_1"/>
<feature type="chain" id="PRO_5002624649" description="Transmembrane protein 198" evidence="8">
    <location>
        <begin position="19"/>
        <end position="448"/>
    </location>
</feature>
<sequence length="448" mass="50965">MKFVILILLIQHYHTCEIYYNNDISFDFTDTIGSNVQLTDKKILNMNICGSIPYQCVTQDDKQIMVRNEKSTQNLIIVENEECDFYSKQHDYAKNDLKLIDENNPFAGVVLKLQGVEDDDNLELLLICSNSDAFEIQTPCEQDYCIKHQSVCPILVTNPIMKFYQYLYIPLGVIFMLLGIALIIFGFQFSRLTTVLLAFMIGTAIYTIVLGEGVLDQDSSNFAIIIVLCSGIGVGIIYANTTYVRYLLGVFNMGLVFGVVLSLLLEPLFLHLFNSHPMFLALTLTLSISGLLFGFLACKFLNTFGIGATALAGSYLLIKPIGWFAGGYPNELYLVKRGFYGFDKEIDFRFYLYFSSIMILTIGSVFFQYRQLRKRMSMDEMFAYKEMDYCEMGNFEKGNKSEVKGFVDETEVLHIIIAILQEVMQSVQFVKKLGETGQRRSDSSQQSQ</sequence>
<evidence type="ECO:0000313" key="11">
    <source>
        <dbReference type="Proteomes" id="UP000000600"/>
    </source>
</evidence>
<feature type="signal peptide" evidence="8">
    <location>
        <begin position="1"/>
        <end position="18"/>
    </location>
</feature>
<comment type="subcellular location">
    <subcellularLocation>
        <location evidence="1">Membrane</location>
        <topology evidence="1">Multi-pass membrane protein</topology>
    </subcellularLocation>
</comment>
<dbReference type="InParanoid" id="A0EIQ7"/>
<evidence type="ECO:0000256" key="5">
    <source>
        <dbReference type="ARBA" id="ARBA00023136"/>
    </source>
</evidence>
<feature type="transmembrane region" description="Helical" evidence="7">
    <location>
        <begin position="304"/>
        <end position="328"/>
    </location>
</feature>
<keyword evidence="8" id="KW-0732">Signal</keyword>
<feature type="transmembrane region" description="Helical" evidence="7">
    <location>
        <begin position="246"/>
        <end position="265"/>
    </location>
</feature>
<feature type="transmembrane region" description="Helical" evidence="7">
    <location>
        <begin position="192"/>
        <end position="210"/>
    </location>
</feature>
<dbReference type="InterPro" id="IPR040236">
    <property type="entry name" value="TMEM198"/>
</dbReference>
<feature type="transmembrane region" description="Helical" evidence="7">
    <location>
        <begin position="277"/>
        <end position="297"/>
    </location>
</feature>
<dbReference type="InterPro" id="IPR025256">
    <property type="entry name" value="TM7S3/TM198-like_dom"/>
</dbReference>
<proteinExistence type="inferred from homology"/>
<dbReference type="GeneID" id="5008691"/>
<evidence type="ECO:0000256" key="7">
    <source>
        <dbReference type="SAM" id="Phobius"/>
    </source>
</evidence>
<dbReference type="AlphaFoldDB" id="A0EIQ7"/>
<evidence type="ECO:0000256" key="1">
    <source>
        <dbReference type="ARBA" id="ARBA00004141"/>
    </source>
</evidence>
<dbReference type="PANTHER" id="PTHR31247">
    <property type="entry name" value="TRANSMEMBRANE PROTEIN 198 FAMILY MEMBER"/>
    <property type="match status" value="1"/>
</dbReference>
<accession>A0EIQ7</accession>
<name>A0EIQ7_PARTE</name>
<dbReference type="OrthoDB" id="115781at2759"/>
<evidence type="ECO:0000256" key="8">
    <source>
        <dbReference type="SAM" id="SignalP"/>
    </source>
</evidence>
<dbReference type="GO" id="GO:0005886">
    <property type="term" value="C:plasma membrane"/>
    <property type="evidence" value="ECO:0000318"/>
    <property type="project" value="GO_Central"/>
</dbReference>
<feature type="transmembrane region" description="Helical" evidence="7">
    <location>
        <begin position="222"/>
        <end position="239"/>
    </location>
</feature>
<evidence type="ECO:0000313" key="10">
    <source>
        <dbReference type="EMBL" id="CAK95198.1"/>
    </source>
</evidence>
<evidence type="ECO:0000256" key="6">
    <source>
        <dbReference type="ARBA" id="ARBA00049737"/>
    </source>
</evidence>